<proteinExistence type="inferred from homology"/>
<dbReference type="PROSITE" id="PS00018">
    <property type="entry name" value="EF_HAND_1"/>
    <property type="match status" value="5"/>
</dbReference>
<evidence type="ECO:0000313" key="10">
    <source>
        <dbReference type="Ensembl" id="ENSACAP00000013638.3"/>
    </source>
</evidence>
<keyword evidence="3" id="KW-0479">Metal-binding</keyword>
<keyword evidence="5" id="KW-0677">Repeat</keyword>
<keyword evidence="11" id="KW-1185">Reference proteome</keyword>
<dbReference type="GeneTree" id="ENSGT01010000222360"/>
<reference evidence="10 11" key="1">
    <citation type="submission" date="2009-12" db="EMBL/GenBank/DDBJ databases">
        <title>The Genome Sequence of Anolis carolinensis (Green Anole Lizard).</title>
        <authorList>
            <consortium name="The Genome Sequencing Platform"/>
            <person name="Di Palma F."/>
            <person name="Alfoldi J."/>
            <person name="Heiman D."/>
            <person name="Young S."/>
            <person name="Grabherr M."/>
            <person name="Johnson J."/>
            <person name="Lander E.S."/>
            <person name="Lindblad-Toh K."/>
        </authorList>
    </citation>
    <scope>NUCLEOTIDE SEQUENCE [LARGE SCALE GENOMIC DNA]</scope>
    <source>
        <strain evidence="10 11">JBL SC #1</strain>
    </source>
</reference>
<dbReference type="CDD" id="cd16229">
    <property type="entry name" value="EFh_CREC_RCN1"/>
    <property type="match status" value="1"/>
</dbReference>
<organism evidence="10 11">
    <name type="scientific">Anolis carolinensis</name>
    <name type="common">Green anole</name>
    <name type="synonym">American chameleon</name>
    <dbReference type="NCBI Taxonomy" id="28377"/>
    <lineage>
        <taxon>Eukaryota</taxon>
        <taxon>Metazoa</taxon>
        <taxon>Chordata</taxon>
        <taxon>Craniata</taxon>
        <taxon>Vertebrata</taxon>
        <taxon>Euteleostomi</taxon>
        <taxon>Lepidosauria</taxon>
        <taxon>Squamata</taxon>
        <taxon>Bifurcata</taxon>
        <taxon>Unidentata</taxon>
        <taxon>Episquamata</taxon>
        <taxon>Toxicofera</taxon>
        <taxon>Iguania</taxon>
        <taxon>Dactyloidae</taxon>
        <taxon>Anolis</taxon>
    </lineage>
</organism>
<evidence type="ECO:0000256" key="6">
    <source>
        <dbReference type="ARBA" id="ARBA00022824"/>
    </source>
</evidence>
<dbReference type="InterPro" id="IPR018247">
    <property type="entry name" value="EF_Hand_1_Ca_BS"/>
</dbReference>
<dbReference type="Pfam" id="PF13499">
    <property type="entry name" value="EF-hand_7"/>
    <property type="match status" value="2"/>
</dbReference>
<keyword evidence="6" id="KW-0256">Endoplasmic reticulum</keyword>
<name>G1KPA7_ANOCA</name>
<feature type="domain" description="EF-hand" evidence="9">
    <location>
        <begin position="298"/>
        <end position="333"/>
    </location>
</feature>
<dbReference type="PROSITE" id="PS50222">
    <property type="entry name" value="EF_HAND_2"/>
    <property type="match status" value="5"/>
</dbReference>
<dbReference type="Pfam" id="PF13202">
    <property type="entry name" value="EF-hand_5"/>
    <property type="match status" value="1"/>
</dbReference>
<dbReference type="PANTHER" id="PTHR10827">
    <property type="entry name" value="RETICULOCALBIN"/>
    <property type="match status" value="1"/>
</dbReference>
<evidence type="ECO:0000256" key="2">
    <source>
        <dbReference type="ARBA" id="ARBA00006431"/>
    </source>
</evidence>
<dbReference type="SMART" id="SM00054">
    <property type="entry name" value="EFh"/>
    <property type="match status" value="4"/>
</dbReference>
<feature type="domain" description="EF-hand" evidence="9">
    <location>
        <begin position="335"/>
        <end position="370"/>
    </location>
</feature>
<dbReference type="Bgee" id="ENSACAG00000013873">
    <property type="expression patterns" value="Expressed in testis and 13 other cell types or tissues"/>
</dbReference>
<dbReference type="FunFam" id="1.10.238.10:FF:000109">
    <property type="entry name" value="calumenin isoform X2"/>
    <property type="match status" value="1"/>
</dbReference>
<comment type="similarity">
    <text evidence="2">Belongs to the CREC family.</text>
</comment>
<evidence type="ECO:0000256" key="5">
    <source>
        <dbReference type="ARBA" id="ARBA00022737"/>
    </source>
</evidence>
<protein>
    <submittedName>
        <fullName evidence="10">Reticulocalbin 3</fullName>
    </submittedName>
</protein>
<feature type="domain" description="EF-hand" evidence="9">
    <location>
        <begin position="213"/>
        <end position="248"/>
    </location>
</feature>
<feature type="domain" description="EF-hand" evidence="9">
    <location>
        <begin position="412"/>
        <end position="447"/>
    </location>
</feature>
<reference evidence="10" key="3">
    <citation type="submission" date="2025-09" db="UniProtKB">
        <authorList>
            <consortium name="Ensembl"/>
        </authorList>
    </citation>
    <scope>IDENTIFICATION</scope>
</reference>
<evidence type="ECO:0000256" key="8">
    <source>
        <dbReference type="SAM" id="MobiDB-lite"/>
    </source>
</evidence>
<keyword evidence="4" id="KW-0732">Signal</keyword>
<evidence type="ECO:0000256" key="7">
    <source>
        <dbReference type="ARBA" id="ARBA00022837"/>
    </source>
</evidence>
<dbReference type="FunFam" id="1.10.238.10:FF:000154">
    <property type="entry name" value="Reticulocalbin 3"/>
    <property type="match status" value="1"/>
</dbReference>
<dbReference type="HOGENOM" id="CLU_044718_0_1_1"/>
<evidence type="ECO:0000256" key="3">
    <source>
        <dbReference type="ARBA" id="ARBA00022723"/>
    </source>
</evidence>
<dbReference type="InterPro" id="IPR027241">
    <property type="entry name" value="Rcn1"/>
</dbReference>
<dbReference type="Gene3D" id="1.10.238.10">
    <property type="entry name" value="EF-hand"/>
    <property type="match status" value="3"/>
</dbReference>
<feature type="compositionally biased region" description="Basic and acidic residues" evidence="8">
    <location>
        <begin position="100"/>
        <end position="118"/>
    </location>
</feature>
<reference evidence="10" key="2">
    <citation type="submission" date="2025-08" db="UniProtKB">
        <authorList>
            <consortium name="Ensembl"/>
        </authorList>
    </citation>
    <scope>IDENTIFICATION</scope>
</reference>
<dbReference type="InterPro" id="IPR011992">
    <property type="entry name" value="EF-hand-dom_pair"/>
</dbReference>
<dbReference type="GO" id="GO:0005783">
    <property type="term" value="C:endoplasmic reticulum"/>
    <property type="evidence" value="ECO:0000318"/>
    <property type="project" value="GO_Central"/>
</dbReference>
<keyword evidence="7" id="KW-0106">Calcium</keyword>
<comment type="subcellular location">
    <subcellularLocation>
        <location evidence="1">Endoplasmic reticulum</location>
    </subcellularLocation>
</comment>
<feature type="region of interest" description="Disordered" evidence="8">
    <location>
        <begin position="1"/>
        <end position="22"/>
    </location>
</feature>
<dbReference type="eggNOG" id="KOG4223">
    <property type="taxonomic scope" value="Eukaryota"/>
</dbReference>
<gene>
    <name evidence="10" type="primary">rcn3</name>
    <name evidence="10" type="synonym">RCN3</name>
</gene>
<dbReference type="Ensembl" id="ENSACAT00000013918.4">
    <property type="protein sequence ID" value="ENSACAP00000013638.3"/>
    <property type="gene ID" value="ENSACAG00000013873.4"/>
</dbReference>
<feature type="domain" description="EF-hand" evidence="9">
    <location>
        <begin position="249"/>
        <end position="284"/>
    </location>
</feature>
<feature type="region of interest" description="Disordered" evidence="8">
    <location>
        <begin position="80"/>
        <end position="118"/>
    </location>
</feature>
<accession>G1KPA7</accession>
<evidence type="ECO:0000256" key="4">
    <source>
        <dbReference type="ARBA" id="ARBA00022729"/>
    </source>
</evidence>
<evidence type="ECO:0000259" key="9">
    <source>
        <dbReference type="PROSITE" id="PS50222"/>
    </source>
</evidence>
<dbReference type="Proteomes" id="UP000001646">
    <property type="component" value="Chromosome 6"/>
</dbReference>
<dbReference type="InParanoid" id="G1KPA7"/>
<dbReference type="SUPFAM" id="SSF47473">
    <property type="entry name" value="EF-hand"/>
    <property type="match status" value="2"/>
</dbReference>
<dbReference type="AlphaFoldDB" id="G1KPA7"/>
<evidence type="ECO:0000256" key="1">
    <source>
        <dbReference type="ARBA" id="ARBA00004240"/>
    </source>
</evidence>
<evidence type="ECO:0000313" key="11">
    <source>
        <dbReference type="Proteomes" id="UP000001646"/>
    </source>
</evidence>
<dbReference type="GO" id="GO:0005509">
    <property type="term" value="F:calcium ion binding"/>
    <property type="evidence" value="ECO:0000318"/>
    <property type="project" value="GO_Central"/>
</dbReference>
<sequence length="464" mass="53938">MPGSVAGNRKARRKKEEGHNELHNELLWKKKLSKLLGLNVVSQCRCTPTKMRSRPLRLAGVWGEKCGKNETFCVNVAPSSQSQGLSATPLAHPRPPIGSGRDEGRGPGDNCKSEDELGRDSERGHCWEWSCCCKWGKKLCTMTWQKSLCSYWMLTVCVMWVLAKPPPDKKDRVHHSPDLSDHLHDDSQDFQYDHEAFLGKEEAKTFDQLTPEESKERLAKIVDRIDKDKDGFVTQPELKDWIKHTQHRYIYENVNKNWKDYDKDSDGHITWTEFKNATYGHYEGEEFGDLEDKDSYRRMLARDERRFKAADKDGDLSATREEFTAFLHPEEFDYMKDLVVTETIEDIDKNGDGFVEVDEYLGDMYSPETGEPEPSWVKSERQQFLDHRDLNKDGKMDREEIGHWILPPDYDHAEVESKHLLVHSDVDKDGRLSREEFIKLMQQSFDATKEYESTIKQVLPHHEL</sequence>
<dbReference type="PANTHER" id="PTHR10827:SF17">
    <property type="entry name" value="RETICULOCALBIN-1"/>
    <property type="match status" value="1"/>
</dbReference>
<dbReference type="InterPro" id="IPR002048">
    <property type="entry name" value="EF_hand_dom"/>
</dbReference>